<protein>
    <recommendedName>
        <fullName evidence="3">Histidinol-phosphate transaminase</fullName>
    </recommendedName>
</protein>
<dbReference type="eggNOG" id="COG0079">
    <property type="taxonomic scope" value="Bacteria"/>
</dbReference>
<dbReference type="STRING" id="796606.BMMGA3_07420"/>
<gene>
    <name evidence="1" type="ORF">BMMGA3_07420</name>
</gene>
<name>A0A068LQ87_BACMM</name>
<evidence type="ECO:0008006" key="3">
    <source>
        <dbReference type="Google" id="ProtNLM"/>
    </source>
</evidence>
<dbReference type="Gene3D" id="3.90.1150.10">
    <property type="entry name" value="Aspartate Aminotransferase, domain 1"/>
    <property type="match status" value="1"/>
</dbReference>
<dbReference type="AlphaFoldDB" id="A0A068LQ87"/>
<dbReference type="HOGENOM" id="CLU_2858413_0_0_9"/>
<dbReference type="KEGG" id="bmet:BMMGA3_07420"/>
<dbReference type="InterPro" id="IPR015422">
    <property type="entry name" value="PyrdxlP-dep_Trfase_small"/>
</dbReference>
<dbReference type="RefSeq" id="WP_038502142.1">
    <property type="nucleotide sequence ID" value="NZ_CP007739.1"/>
</dbReference>
<dbReference type="Proteomes" id="UP000027602">
    <property type="component" value="Chromosome"/>
</dbReference>
<evidence type="ECO:0000313" key="2">
    <source>
        <dbReference type="Proteomes" id="UP000027602"/>
    </source>
</evidence>
<reference evidence="1 2" key="1">
    <citation type="journal article" date="2015" name="BMC Genomics">
        <title>Transcriptome analysis of thermophilic methylotrophic Bacillus methanolicus MGA3 using RNA-sequencing provides detailed insights into its previously uncharted transcriptional landscape.</title>
        <authorList>
            <person name="Irla M."/>
            <person name="Neshat A."/>
            <person name="Brautaset T."/>
            <person name="Ruckert C."/>
            <person name="Kalinowski J."/>
            <person name="Wendisch V.F."/>
        </authorList>
    </citation>
    <scope>NUCLEOTIDE SEQUENCE [LARGE SCALE GENOMIC DNA]</scope>
    <source>
        <strain evidence="2">MGA3 / ATCC 53907</strain>
    </source>
</reference>
<keyword evidence="2" id="KW-1185">Reference proteome</keyword>
<organism evidence="1 2">
    <name type="scientific">Bacillus methanolicus (strain MGA3 / ATCC 53907)</name>
    <dbReference type="NCBI Taxonomy" id="796606"/>
    <lineage>
        <taxon>Bacteria</taxon>
        <taxon>Bacillati</taxon>
        <taxon>Bacillota</taxon>
        <taxon>Bacilli</taxon>
        <taxon>Bacillales</taxon>
        <taxon>Bacillaceae</taxon>
        <taxon>Bacillus</taxon>
    </lineage>
</organism>
<dbReference type="EMBL" id="CP007739">
    <property type="protein sequence ID" value="AIE59894.1"/>
    <property type="molecule type" value="Genomic_DNA"/>
</dbReference>
<evidence type="ECO:0000313" key="1">
    <source>
        <dbReference type="EMBL" id="AIE59894.1"/>
    </source>
</evidence>
<sequence length="64" mass="7333">MKWKNAVLKLKPYQPGKSIQKVKKQYGLYSITKLASNENPFGCSKAVKESIRNFDESFAIYPYG</sequence>
<proteinExistence type="predicted"/>
<accession>A0A068LQ87</accession>